<feature type="region of interest" description="Disordered" evidence="1">
    <location>
        <begin position="51"/>
        <end position="109"/>
    </location>
</feature>
<dbReference type="EMBL" id="MNAD01000584">
    <property type="protein sequence ID" value="OJT11753.1"/>
    <property type="molecule type" value="Genomic_DNA"/>
</dbReference>
<comment type="caution">
    <text evidence="2">The sequence shown here is derived from an EMBL/GenBank/DDBJ whole genome shotgun (WGS) entry which is preliminary data.</text>
</comment>
<name>A0A1M2VVY2_TRAPU</name>
<feature type="compositionally biased region" description="Basic and acidic residues" evidence="1">
    <location>
        <begin position="150"/>
        <end position="162"/>
    </location>
</feature>
<feature type="compositionally biased region" description="Basic residues" evidence="1">
    <location>
        <begin position="79"/>
        <end position="90"/>
    </location>
</feature>
<dbReference type="OMA" id="EDEGHEH"/>
<sequence>MSTALPSFRQGSYPTLSLTSRPTPSSSATVQSSPCTARAIRIIIPSTQATVLDPDWTPTHGHGDNVPSSPTESSEPRTLRHMSVRVRRRNSLLSASSSADDADAGSQAAGAGVGRLMMLPLEEDEGHEHEMQAGGDVNGVHIASAGSSADRAHEDASRSVHA</sequence>
<accession>A0A1M2VVY2</accession>
<gene>
    <name evidence="2" type="ORF">TRAPUB_11741</name>
</gene>
<evidence type="ECO:0000313" key="2">
    <source>
        <dbReference type="EMBL" id="OJT11753.1"/>
    </source>
</evidence>
<feature type="region of interest" description="Disordered" evidence="1">
    <location>
        <begin position="138"/>
        <end position="162"/>
    </location>
</feature>
<feature type="compositionally biased region" description="Low complexity" evidence="1">
    <location>
        <begin position="94"/>
        <end position="109"/>
    </location>
</feature>
<dbReference type="AlphaFoldDB" id="A0A1M2VVY2"/>
<evidence type="ECO:0000256" key="1">
    <source>
        <dbReference type="SAM" id="MobiDB-lite"/>
    </source>
</evidence>
<evidence type="ECO:0000313" key="3">
    <source>
        <dbReference type="Proteomes" id="UP000184267"/>
    </source>
</evidence>
<feature type="region of interest" description="Disordered" evidence="1">
    <location>
        <begin position="1"/>
        <end position="34"/>
    </location>
</feature>
<reference evidence="2 3" key="1">
    <citation type="submission" date="2016-10" db="EMBL/GenBank/DDBJ databases">
        <title>Genome sequence of the basidiomycete white-rot fungus Trametes pubescens.</title>
        <authorList>
            <person name="Makela M.R."/>
            <person name="Granchi Z."/>
            <person name="Peng M."/>
            <person name="De Vries R.P."/>
            <person name="Grigoriev I."/>
            <person name="Riley R."/>
            <person name="Hilden K."/>
        </authorList>
    </citation>
    <scope>NUCLEOTIDE SEQUENCE [LARGE SCALE GENOMIC DNA]</scope>
    <source>
        <strain evidence="2 3">FBCC735</strain>
    </source>
</reference>
<organism evidence="2 3">
    <name type="scientific">Trametes pubescens</name>
    <name type="common">White-rot fungus</name>
    <dbReference type="NCBI Taxonomy" id="154538"/>
    <lineage>
        <taxon>Eukaryota</taxon>
        <taxon>Fungi</taxon>
        <taxon>Dikarya</taxon>
        <taxon>Basidiomycota</taxon>
        <taxon>Agaricomycotina</taxon>
        <taxon>Agaricomycetes</taxon>
        <taxon>Polyporales</taxon>
        <taxon>Polyporaceae</taxon>
        <taxon>Trametes</taxon>
    </lineage>
</organism>
<feature type="compositionally biased region" description="Low complexity" evidence="1">
    <location>
        <begin position="12"/>
        <end position="27"/>
    </location>
</feature>
<proteinExistence type="predicted"/>
<dbReference type="Proteomes" id="UP000184267">
    <property type="component" value="Unassembled WGS sequence"/>
</dbReference>
<keyword evidence="3" id="KW-1185">Reference proteome</keyword>
<protein>
    <submittedName>
        <fullName evidence="2">Uncharacterized protein</fullName>
    </submittedName>
</protein>